<dbReference type="Pfam" id="PF01734">
    <property type="entry name" value="Patatin"/>
    <property type="match status" value="1"/>
</dbReference>
<organism evidence="4 5">
    <name type="scientific">Orenia marismortui</name>
    <dbReference type="NCBI Taxonomy" id="46469"/>
    <lineage>
        <taxon>Bacteria</taxon>
        <taxon>Bacillati</taxon>
        <taxon>Bacillota</taxon>
        <taxon>Clostridia</taxon>
        <taxon>Halanaerobiales</taxon>
        <taxon>Halobacteroidaceae</taxon>
        <taxon>Orenia</taxon>
    </lineage>
</organism>
<dbReference type="InterPro" id="IPR016035">
    <property type="entry name" value="Acyl_Trfase/lysoPLipase"/>
</dbReference>
<evidence type="ECO:0000313" key="5">
    <source>
        <dbReference type="Proteomes" id="UP000295832"/>
    </source>
</evidence>
<feature type="short sequence motif" description="GXGXXG" evidence="2">
    <location>
        <begin position="15"/>
        <end position="20"/>
    </location>
</feature>
<protein>
    <submittedName>
        <fullName evidence="4">NTE family protein</fullName>
    </submittedName>
</protein>
<keyword evidence="2" id="KW-0442">Lipid degradation</keyword>
<name>A0A4R8GZ98_9FIRM</name>
<dbReference type="PANTHER" id="PTHR46394">
    <property type="entry name" value="ANNEXIN"/>
    <property type="match status" value="1"/>
</dbReference>
<keyword evidence="2" id="KW-0378">Hydrolase</keyword>
<dbReference type="SUPFAM" id="SSF52151">
    <property type="entry name" value="FabD/lysophospholipase-like"/>
    <property type="match status" value="1"/>
</dbReference>
<dbReference type="PANTHER" id="PTHR46394:SF1">
    <property type="entry name" value="PNPLA DOMAIN-CONTAINING PROTEIN"/>
    <property type="match status" value="1"/>
</dbReference>
<dbReference type="Gene3D" id="3.40.1090.10">
    <property type="entry name" value="Cytosolic phospholipase A2 catalytic domain"/>
    <property type="match status" value="2"/>
</dbReference>
<accession>A0A4R8GZ98</accession>
<evidence type="ECO:0000259" key="3">
    <source>
        <dbReference type="PROSITE" id="PS51635"/>
    </source>
</evidence>
<sequence>MVEINKLKINLSLSGGGVKGVAHVGGIKALEDKQIQISGIAGTSAGAIIATLYGAGYNCSELKEILFEEKFARFKDSFSLSRLVKKFGLYKGDNFFRWIKEKLKAKGIRAFKDFNKEVIVVASNVSNKRSEVFSRKNTPYVSVAEAVRMSMSIPVFYMPYKYLSNLYVDGGVMNNLPLKVFNKSKLPNLGFILYQDEKKTDSINGFIDYLSALVEMIMTLNERHQIELSRSHLISIPTGDIKATDFSLSRKEKEWLYQSGYINVEKSLLTFKDRRLRKSIFKFQDLNNIKSTPTELREFASEMVDYIIEKVDVDSFDTIVTSSNDEHYLFSYFVASEMNKKFTTINPYRNNLDYNYSYINKEERVIILNFKHKNKELLEIIKKVEEEGIEIIDSFSFINDKKNKCELCNCLNAHYSYYII</sequence>
<dbReference type="GO" id="GO:0016042">
    <property type="term" value="P:lipid catabolic process"/>
    <property type="evidence" value="ECO:0007669"/>
    <property type="project" value="UniProtKB-UniRule"/>
</dbReference>
<evidence type="ECO:0000256" key="2">
    <source>
        <dbReference type="PROSITE-ProRule" id="PRU01161"/>
    </source>
</evidence>
<reference evidence="4 5" key="1">
    <citation type="submission" date="2019-03" db="EMBL/GenBank/DDBJ databases">
        <title>Subsurface microbial communities from deep shales in Ohio and West Virginia, USA.</title>
        <authorList>
            <person name="Wrighton K."/>
        </authorList>
    </citation>
    <scope>NUCLEOTIDE SEQUENCE [LARGE SCALE GENOMIC DNA]</scope>
    <source>
        <strain evidence="4 5">MSL 6dP</strain>
    </source>
</reference>
<dbReference type="EMBL" id="SOEG01000010">
    <property type="protein sequence ID" value="TDX51836.1"/>
    <property type="molecule type" value="Genomic_DNA"/>
</dbReference>
<keyword evidence="1 2" id="KW-0443">Lipid metabolism</keyword>
<evidence type="ECO:0000256" key="1">
    <source>
        <dbReference type="ARBA" id="ARBA00023098"/>
    </source>
</evidence>
<evidence type="ECO:0000313" key="4">
    <source>
        <dbReference type="EMBL" id="TDX51836.1"/>
    </source>
</evidence>
<comment type="caution">
    <text evidence="4">The sequence shown here is derived from an EMBL/GenBank/DDBJ whole genome shotgun (WGS) entry which is preliminary data.</text>
</comment>
<feature type="short sequence motif" description="GXSXG" evidence="2">
    <location>
        <begin position="42"/>
        <end position="46"/>
    </location>
</feature>
<gene>
    <name evidence="4" type="ORF">C7959_11083</name>
</gene>
<feature type="active site" description="Nucleophile" evidence="2">
    <location>
        <position position="44"/>
    </location>
</feature>
<dbReference type="Proteomes" id="UP000295832">
    <property type="component" value="Unassembled WGS sequence"/>
</dbReference>
<dbReference type="GO" id="GO:0016787">
    <property type="term" value="F:hydrolase activity"/>
    <property type="evidence" value="ECO:0007669"/>
    <property type="project" value="UniProtKB-UniRule"/>
</dbReference>
<feature type="active site" description="Proton acceptor" evidence="2">
    <location>
        <position position="169"/>
    </location>
</feature>
<keyword evidence="5" id="KW-1185">Reference proteome</keyword>
<dbReference type="CDD" id="cd07207">
    <property type="entry name" value="Pat_ExoU_VipD_like"/>
    <property type="match status" value="1"/>
</dbReference>
<dbReference type="RefSeq" id="WP_134116395.1">
    <property type="nucleotide sequence ID" value="NZ_SOEG01000010.1"/>
</dbReference>
<proteinExistence type="predicted"/>
<dbReference type="PROSITE" id="PS51635">
    <property type="entry name" value="PNPLA"/>
    <property type="match status" value="1"/>
</dbReference>
<feature type="short sequence motif" description="DGA/G" evidence="2">
    <location>
        <begin position="169"/>
        <end position="171"/>
    </location>
</feature>
<feature type="domain" description="PNPLA" evidence="3">
    <location>
        <begin position="11"/>
        <end position="182"/>
    </location>
</feature>
<dbReference type="InterPro" id="IPR052580">
    <property type="entry name" value="Lipid_Hydrolase"/>
</dbReference>
<dbReference type="InterPro" id="IPR002641">
    <property type="entry name" value="PNPLA_dom"/>
</dbReference>
<dbReference type="AlphaFoldDB" id="A0A4R8GZ98"/>
<dbReference type="STRING" id="926561.GCA_000379025_02316"/>